<reference evidence="2 3" key="1">
    <citation type="submission" date="2024-09" db="EMBL/GenBank/DDBJ databases">
        <authorList>
            <person name="Sun Q."/>
            <person name="Mori K."/>
        </authorList>
    </citation>
    <scope>NUCLEOTIDE SEQUENCE [LARGE SCALE GENOMIC DNA]</scope>
    <source>
        <strain evidence="2 3">JCM 3143</strain>
    </source>
</reference>
<name>A0ABV5S5Y9_9ACTN</name>
<dbReference type="Pfam" id="PF11750">
    <property type="entry name" value="DUF3307"/>
    <property type="match status" value="1"/>
</dbReference>
<comment type="caution">
    <text evidence="2">The sequence shown here is derived from an EMBL/GenBank/DDBJ whole genome shotgun (WGS) entry which is preliminary data.</text>
</comment>
<proteinExistence type="predicted"/>
<accession>A0ABV5S5Y9</accession>
<keyword evidence="1" id="KW-1133">Transmembrane helix</keyword>
<evidence type="ECO:0000313" key="3">
    <source>
        <dbReference type="Proteomes" id="UP001589532"/>
    </source>
</evidence>
<gene>
    <name evidence="2" type="ORF">ACFFSA_28680</name>
</gene>
<protein>
    <submittedName>
        <fullName evidence="2">DUF3307 domain-containing protein</fullName>
    </submittedName>
</protein>
<dbReference type="RefSeq" id="WP_344988975.1">
    <property type="nucleotide sequence ID" value="NZ_BAAAXV010000004.1"/>
</dbReference>
<feature type="transmembrane region" description="Helical" evidence="1">
    <location>
        <begin position="134"/>
        <end position="151"/>
    </location>
</feature>
<dbReference type="Proteomes" id="UP001589532">
    <property type="component" value="Unassembled WGS sequence"/>
</dbReference>
<sequence length="153" mass="16597">MNAAVVFAVVFIALYVGHHLGDQWVQTHAQACGKGERSRAGQLHCLAHVATLTATKVITLAVAAIATHLPLSLWLVVVALVVDAASHYWADRRYTLAALAERLGKAGYYRFGMPREGRDDNPSTGTGAFHLDQSWHLLWLFVATLLITLGAPV</sequence>
<organism evidence="2 3">
    <name type="scientific">Nonomuraea helvata</name>
    <dbReference type="NCBI Taxonomy" id="37484"/>
    <lineage>
        <taxon>Bacteria</taxon>
        <taxon>Bacillati</taxon>
        <taxon>Actinomycetota</taxon>
        <taxon>Actinomycetes</taxon>
        <taxon>Streptosporangiales</taxon>
        <taxon>Streptosporangiaceae</taxon>
        <taxon>Nonomuraea</taxon>
    </lineage>
</organism>
<keyword evidence="1" id="KW-0812">Transmembrane</keyword>
<evidence type="ECO:0000313" key="2">
    <source>
        <dbReference type="EMBL" id="MFB9627079.1"/>
    </source>
</evidence>
<evidence type="ECO:0000256" key="1">
    <source>
        <dbReference type="SAM" id="Phobius"/>
    </source>
</evidence>
<keyword evidence="3" id="KW-1185">Reference proteome</keyword>
<dbReference type="EMBL" id="JBHMBW010000027">
    <property type="protein sequence ID" value="MFB9627079.1"/>
    <property type="molecule type" value="Genomic_DNA"/>
</dbReference>
<dbReference type="InterPro" id="IPR021737">
    <property type="entry name" value="Phage_phiKZ_Orf197"/>
</dbReference>
<keyword evidence="1" id="KW-0472">Membrane</keyword>